<dbReference type="Proteomes" id="UP001175228">
    <property type="component" value="Unassembled WGS sequence"/>
</dbReference>
<dbReference type="EMBL" id="JAUEPU010000016">
    <property type="protein sequence ID" value="KAK0496158.1"/>
    <property type="molecule type" value="Genomic_DNA"/>
</dbReference>
<organism evidence="1 2">
    <name type="scientific">Armillaria luteobubalina</name>
    <dbReference type="NCBI Taxonomy" id="153913"/>
    <lineage>
        <taxon>Eukaryota</taxon>
        <taxon>Fungi</taxon>
        <taxon>Dikarya</taxon>
        <taxon>Basidiomycota</taxon>
        <taxon>Agaricomycotina</taxon>
        <taxon>Agaricomycetes</taxon>
        <taxon>Agaricomycetidae</taxon>
        <taxon>Agaricales</taxon>
        <taxon>Marasmiineae</taxon>
        <taxon>Physalacriaceae</taxon>
        <taxon>Armillaria</taxon>
    </lineage>
</organism>
<protein>
    <submittedName>
        <fullName evidence="1">Uncharacterized protein</fullName>
    </submittedName>
</protein>
<evidence type="ECO:0000313" key="1">
    <source>
        <dbReference type="EMBL" id="KAK0496158.1"/>
    </source>
</evidence>
<name>A0AA39Q4L6_9AGAR</name>
<proteinExistence type="predicted"/>
<comment type="caution">
    <text evidence="1">The sequence shown here is derived from an EMBL/GenBank/DDBJ whole genome shotgun (WGS) entry which is preliminary data.</text>
</comment>
<reference evidence="1" key="1">
    <citation type="submission" date="2023-06" db="EMBL/GenBank/DDBJ databases">
        <authorList>
            <consortium name="Lawrence Berkeley National Laboratory"/>
            <person name="Ahrendt S."/>
            <person name="Sahu N."/>
            <person name="Indic B."/>
            <person name="Wong-Bajracharya J."/>
            <person name="Merenyi Z."/>
            <person name="Ke H.-M."/>
            <person name="Monk M."/>
            <person name="Kocsube S."/>
            <person name="Drula E."/>
            <person name="Lipzen A."/>
            <person name="Balint B."/>
            <person name="Henrissat B."/>
            <person name="Andreopoulos B."/>
            <person name="Martin F.M."/>
            <person name="Harder C.B."/>
            <person name="Rigling D."/>
            <person name="Ford K.L."/>
            <person name="Foster G.D."/>
            <person name="Pangilinan J."/>
            <person name="Papanicolaou A."/>
            <person name="Barry K."/>
            <person name="LaButti K."/>
            <person name="Viragh M."/>
            <person name="Koriabine M."/>
            <person name="Yan M."/>
            <person name="Riley R."/>
            <person name="Champramary S."/>
            <person name="Plett K.L."/>
            <person name="Tsai I.J."/>
            <person name="Slot J."/>
            <person name="Sipos G."/>
            <person name="Plett J."/>
            <person name="Nagy L.G."/>
            <person name="Grigoriev I.V."/>
        </authorList>
    </citation>
    <scope>NUCLEOTIDE SEQUENCE</scope>
    <source>
        <strain evidence="1">HWK02</strain>
    </source>
</reference>
<dbReference type="AlphaFoldDB" id="A0AA39Q4L6"/>
<accession>A0AA39Q4L6</accession>
<keyword evidence="2" id="KW-1185">Reference proteome</keyword>
<gene>
    <name evidence="1" type="ORF">EDD18DRAFT_1025398</name>
</gene>
<evidence type="ECO:0000313" key="2">
    <source>
        <dbReference type="Proteomes" id="UP001175228"/>
    </source>
</evidence>
<feature type="non-terminal residue" evidence="1">
    <location>
        <position position="1"/>
    </location>
</feature>
<sequence length="169" mass="20268">EDERRLRLAQAHDTLGILRDHLLLKSYLVIWRQRFSRGQRYGTKANMLMHRVDIKIEADTARYRRIYAALEVVSTRLNQHEWKLGLSPLNTEDVRGLSSYNEAESEGHRTLSWIWKTNLQGREKGLQEALRIEWCKSRARAQRYQEECELLTEEMRRIQATFEYYQGLW</sequence>
<feature type="non-terminal residue" evidence="1">
    <location>
        <position position="169"/>
    </location>
</feature>